<name>A0A8H5LZP5_9AGAR</name>
<organism evidence="2 3">
    <name type="scientific">Collybiopsis confluens</name>
    <dbReference type="NCBI Taxonomy" id="2823264"/>
    <lineage>
        <taxon>Eukaryota</taxon>
        <taxon>Fungi</taxon>
        <taxon>Dikarya</taxon>
        <taxon>Basidiomycota</taxon>
        <taxon>Agaricomycotina</taxon>
        <taxon>Agaricomycetes</taxon>
        <taxon>Agaricomycetidae</taxon>
        <taxon>Agaricales</taxon>
        <taxon>Marasmiineae</taxon>
        <taxon>Omphalotaceae</taxon>
        <taxon>Collybiopsis</taxon>
    </lineage>
</organism>
<keyword evidence="1" id="KW-1133">Transmembrane helix</keyword>
<dbReference type="Proteomes" id="UP000518752">
    <property type="component" value="Unassembled WGS sequence"/>
</dbReference>
<dbReference type="OrthoDB" id="3045159at2759"/>
<feature type="transmembrane region" description="Helical" evidence="1">
    <location>
        <begin position="74"/>
        <end position="102"/>
    </location>
</feature>
<proteinExistence type="predicted"/>
<dbReference type="EMBL" id="JAACJN010000097">
    <property type="protein sequence ID" value="KAF5375472.1"/>
    <property type="molecule type" value="Genomic_DNA"/>
</dbReference>
<gene>
    <name evidence="2" type="ORF">D9757_009942</name>
</gene>
<feature type="transmembrane region" description="Helical" evidence="1">
    <location>
        <begin position="275"/>
        <end position="298"/>
    </location>
</feature>
<reference evidence="2 3" key="1">
    <citation type="journal article" date="2020" name="ISME J.">
        <title>Uncovering the hidden diversity of litter-decomposition mechanisms in mushroom-forming fungi.</title>
        <authorList>
            <person name="Floudas D."/>
            <person name="Bentzer J."/>
            <person name="Ahren D."/>
            <person name="Johansson T."/>
            <person name="Persson P."/>
            <person name="Tunlid A."/>
        </authorList>
    </citation>
    <scope>NUCLEOTIDE SEQUENCE [LARGE SCALE GENOMIC DNA]</scope>
    <source>
        <strain evidence="2 3">CBS 406.79</strain>
    </source>
</reference>
<evidence type="ECO:0000313" key="3">
    <source>
        <dbReference type="Proteomes" id="UP000518752"/>
    </source>
</evidence>
<keyword evidence="1" id="KW-0812">Transmembrane</keyword>
<dbReference type="AlphaFoldDB" id="A0A8H5LZP5"/>
<dbReference type="Gene3D" id="2.60.120.260">
    <property type="entry name" value="Galactose-binding domain-like"/>
    <property type="match status" value="1"/>
</dbReference>
<accession>A0A8H5LZP5</accession>
<protein>
    <submittedName>
        <fullName evidence="2">Uncharacterized protein</fullName>
    </submittedName>
</protein>
<evidence type="ECO:0000313" key="2">
    <source>
        <dbReference type="EMBL" id="KAF5375472.1"/>
    </source>
</evidence>
<keyword evidence="3" id="KW-1185">Reference proteome</keyword>
<keyword evidence="1" id="KW-0472">Membrane</keyword>
<evidence type="ECO:0000256" key="1">
    <source>
        <dbReference type="SAM" id="Phobius"/>
    </source>
</evidence>
<sequence>MPHKNRKPAWWVLQKKVVARRQFVYCSFLLSPLHLPTTLNPRGRVMFEHGYTFNILLEAETPGSKVVAIKTFSFLALSFFSPLVSFLLATLFIGSSSAVIFVQAIPTNITIDDTSSAFIFGSGWVASPCSYCSAQLNQSLTYNGTWHDGGARTGLSGQLKFDGTAVYLFGVTSQDDTGAIDFTIDGQSIAPFDSSSSSSVPEVVHIYNFSLLALIGLNNGSHTLGFTTILAANSSQTVLIDYAVVTFDNSTVSSPESKSDSEPSSSSSNGFSKSVLIGGVVGGVIGAVVLLLCAFFFIRARQERKGRILAQSQNNVYPFQATMTMSNAESFLERGYLGFQSSNFKERLAISGILPTDSMLRALHRSRSSQTDVTDNSQIDTSVTGATNSNKLSNAALSQHIQVIQKMEQLIQSFETLVLLRCSVLASATASPEAPPPYYCTASIPSTDGLGDD</sequence>
<comment type="caution">
    <text evidence="2">The sequence shown here is derived from an EMBL/GenBank/DDBJ whole genome shotgun (WGS) entry which is preliminary data.</text>
</comment>